<keyword evidence="1" id="KW-0472">Membrane</keyword>
<evidence type="ECO:0000256" key="1">
    <source>
        <dbReference type="SAM" id="Phobius"/>
    </source>
</evidence>
<proteinExistence type="predicted"/>
<evidence type="ECO:0000313" key="3">
    <source>
        <dbReference type="EMBL" id="EGG17118.1"/>
    </source>
</evidence>
<reference evidence="4" key="1">
    <citation type="journal article" date="2011" name="Genome Res.">
        <title>Phylogeny-wide analysis of social amoeba genomes highlights ancient origins for complex intercellular communication.</title>
        <authorList>
            <person name="Heidel A.J."/>
            <person name="Lawal H.M."/>
            <person name="Felder M."/>
            <person name="Schilde C."/>
            <person name="Helps N.R."/>
            <person name="Tunggal B."/>
            <person name="Rivero F."/>
            <person name="John U."/>
            <person name="Schleicher M."/>
            <person name="Eichinger L."/>
            <person name="Platzer M."/>
            <person name="Noegel A.A."/>
            <person name="Schaap P."/>
            <person name="Gloeckner G."/>
        </authorList>
    </citation>
    <scope>NUCLEOTIDE SEQUENCE [LARGE SCALE GENOMIC DNA]</scope>
    <source>
        <strain evidence="4">SH3</strain>
    </source>
</reference>
<keyword evidence="2" id="KW-0732">Signal</keyword>
<dbReference type="OMA" id="GCNIRIP"/>
<keyword evidence="1" id="KW-0812">Transmembrane</keyword>
<organism evidence="3 4">
    <name type="scientific">Cavenderia fasciculata</name>
    <name type="common">Slime mold</name>
    <name type="synonym">Dictyostelium fasciculatum</name>
    <dbReference type="NCBI Taxonomy" id="261658"/>
    <lineage>
        <taxon>Eukaryota</taxon>
        <taxon>Amoebozoa</taxon>
        <taxon>Evosea</taxon>
        <taxon>Eumycetozoa</taxon>
        <taxon>Dictyostelia</taxon>
        <taxon>Acytosteliales</taxon>
        <taxon>Cavenderiaceae</taxon>
        <taxon>Cavenderia</taxon>
    </lineage>
</organism>
<feature type="signal peptide" evidence="2">
    <location>
        <begin position="1"/>
        <end position="28"/>
    </location>
</feature>
<dbReference type="Proteomes" id="UP000007797">
    <property type="component" value="Unassembled WGS sequence"/>
</dbReference>
<accession>F4Q559</accession>
<dbReference type="RefSeq" id="XP_004355602.1">
    <property type="nucleotide sequence ID" value="XM_004355549.1"/>
</dbReference>
<dbReference type="AlphaFoldDB" id="F4Q559"/>
<sequence length="289" mass="31594">MCMIIMFILRIFLAFFVLGALMMSSVYGSAGLMKPIPREGETCDPTHAKGCNIRIPCLPRSTESVNYINVKEPYSIAIYQLNPRTTSNSTNTYTLQFFKDTSSTGIQMVTFNQNEMNSTKSSYEIKLEPIINMVSMKNDTETYDQLVKTGKLNGYFSLSFDARSGGNEDFTFYSCADVLLTTEKRVLKGTNIVVDGSVTITEGATDTSLGDAKVGHGQSISIPGLVESTAPGADVHEGEMGNVEQNPESHVTKSASAQLGATAFYVLTTVTTSLYLLSTYFINKKEKQA</sequence>
<feature type="chain" id="PRO_5003313753" evidence="2">
    <location>
        <begin position="29"/>
        <end position="289"/>
    </location>
</feature>
<evidence type="ECO:0000256" key="2">
    <source>
        <dbReference type="SAM" id="SignalP"/>
    </source>
</evidence>
<keyword evidence="1" id="KW-1133">Transmembrane helix</keyword>
<feature type="transmembrane region" description="Helical" evidence="1">
    <location>
        <begin position="263"/>
        <end position="282"/>
    </location>
</feature>
<name>F4Q559_CACFS</name>
<dbReference type="GeneID" id="14869702"/>
<dbReference type="KEGG" id="dfa:DFA_08100"/>
<gene>
    <name evidence="3" type="ORF">DFA_08100</name>
</gene>
<dbReference type="OrthoDB" id="16296at2759"/>
<evidence type="ECO:0000313" key="4">
    <source>
        <dbReference type="Proteomes" id="UP000007797"/>
    </source>
</evidence>
<keyword evidence="4" id="KW-1185">Reference proteome</keyword>
<protein>
    <submittedName>
        <fullName evidence="3">Uncharacterized protein</fullName>
    </submittedName>
</protein>
<dbReference type="EMBL" id="GL883021">
    <property type="protein sequence ID" value="EGG17118.1"/>
    <property type="molecule type" value="Genomic_DNA"/>
</dbReference>